<keyword evidence="8" id="KW-1185">Reference proteome</keyword>
<comment type="similarity">
    <text evidence="1">Belongs to the FGGY kinase family.</text>
</comment>
<name>A0A8T4J3W7_9ACTN</name>
<evidence type="ECO:0000256" key="5">
    <source>
        <dbReference type="SAM" id="MobiDB-lite"/>
    </source>
</evidence>
<keyword evidence="4" id="KW-0418">Kinase</keyword>
<dbReference type="GO" id="GO:0042732">
    <property type="term" value="P:D-xylose metabolic process"/>
    <property type="evidence" value="ECO:0007669"/>
    <property type="project" value="UniProtKB-KW"/>
</dbReference>
<dbReference type="Gene3D" id="3.30.420.40">
    <property type="match status" value="1"/>
</dbReference>
<dbReference type="InterPro" id="IPR018484">
    <property type="entry name" value="FGGY_N"/>
</dbReference>
<feature type="non-terminal residue" evidence="7">
    <location>
        <position position="1"/>
    </location>
</feature>
<dbReference type="InterPro" id="IPR043129">
    <property type="entry name" value="ATPase_NBD"/>
</dbReference>
<evidence type="ECO:0000256" key="4">
    <source>
        <dbReference type="ARBA" id="ARBA00022777"/>
    </source>
</evidence>
<feature type="non-terminal residue" evidence="7">
    <location>
        <position position="91"/>
    </location>
</feature>
<keyword evidence="2" id="KW-0119">Carbohydrate metabolism</keyword>
<feature type="domain" description="Carbohydrate kinase FGGY N-terminal" evidence="6">
    <location>
        <begin position="3"/>
        <end position="90"/>
    </location>
</feature>
<protein>
    <submittedName>
        <fullName evidence="7">Xylulokinase</fullName>
    </submittedName>
</protein>
<dbReference type="PANTHER" id="PTHR43095:SF5">
    <property type="entry name" value="XYLULOSE KINASE"/>
    <property type="match status" value="1"/>
</dbReference>
<dbReference type="AlphaFoldDB" id="A0A8T4J3W7"/>
<evidence type="ECO:0000256" key="3">
    <source>
        <dbReference type="ARBA" id="ARBA00022679"/>
    </source>
</evidence>
<dbReference type="PANTHER" id="PTHR43095">
    <property type="entry name" value="SUGAR KINASE"/>
    <property type="match status" value="1"/>
</dbReference>
<evidence type="ECO:0000259" key="6">
    <source>
        <dbReference type="Pfam" id="PF00370"/>
    </source>
</evidence>
<accession>A0A8T4J3W7</accession>
<dbReference type="Pfam" id="PF00370">
    <property type="entry name" value="FGGY_N"/>
    <property type="match status" value="1"/>
</dbReference>
<reference evidence="7" key="1">
    <citation type="submission" date="2021-04" db="EMBL/GenBank/DDBJ databases">
        <title>Sequencing of actinobacteria type strains.</title>
        <authorList>
            <person name="Nguyen G.-S."/>
            <person name="Wentzel A."/>
        </authorList>
    </citation>
    <scope>NUCLEOTIDE SEQUENCE</scope>
    <source>
        <strain evidence="7">DSM 42095</strain>
    </source>
</reference>
<dbReference type="InterPro" id="IPR050406">
    <property type="entry name" value="FGGY_Carb_Kinase"/>
</dbReference>
<keyword evidence="3" id="KW-0808">Transferase</keyword>
<dbReference type="GO" id="GO:0016301">
    <property type="term" value="F:kinase activity"/>
    <property type="evidence" value="ECO:0007669"/>
    <property type="project" value="UniProtKB-KW"/>
</dbReference>
<proteinExistence type="inferred from homology"/>
<sequence length="91" mass="9418">ATHAVRLPHDYLTGQLTGEGTTDRGDVSGTGWWASSTEAYDEEILGLVDLSPALLPRAAAARSAPFRRPLRGRGRAGALVATGTGDNMAAA</sequence>
<dbReference type="SUPFAM" id="SSF53067">
    <property type="entry name" value="Actin-like ATPase domain"/>
    <property type="match status" value="1"/>
</dbReference>
<feature type="region of interest" description="Disordered" evidence="5">
    <location>
        <begin position="1"/>
        <end position="27"/>
    </location>
</feature>
<evidence type="ECO:0000256" key="2">
    <source>
        <dbReference type="ARBA" id="ARBA00022629"/>
    </source>
</evidence>
<evidence type="ECO:0000313" key="8">
    <source>
        <dbReference type="Proteomes" id="UP000675554"/>
    </source>
</evidence>
<keyword evidence="2" id="KW-0859">Xylose metabolism</keyword>
<evidence type="ECO:0000313" key="7">
    <source>
        <dbReference type="EMBL" id="MBR7679099.1"/>
    </source>
</evidence>
<comment type="caution">
    <text evidence="7">The sequence shown here is derived from an EMBL/GenBank/DDBJ whole genome shotgun (WGS) entry which is preliminary data.</text>
</comment>
<organism evidence="7 8">
    <name type="scientific">Streptomyces daliensis</name>
    <dbReference type="NCBI Taxonomy" id="299421"/>
    <lineage>
        <taxon>Bacteria</taxon>
        <taxon>Bacillati</taxon>
        <taxon>Actinomycetota</taxon>
        <taxon>Actinomycetes</taxon>
        <taxon>Kitasatosporales</taxon>
        <taxon>Streptomycetaceae</taxon>
        <taxon>Streptomyces</taxon>
    </lineage>
</organism>
<gene>
    <name evidence="7" type="ORF">KDA82_40445</name>
</gene>
<dbReference type="EMBL" id="JAGSMN010002264">
    <property type="protein sequence ID" value="MBR7679099.1"/>
    <property type="molecule type" value="Genomic_DNA"/>
</dbReference>
<dbReference type="Proteomes" id="UP000675554">
    <property type="component" value="Unassembled WGS sequence"/>
</dbReference>
<evidence type="ECO:0000256" key="1">
    <source>
        <dbReference type="ARBA" id="ARBA00009156"/>
    </source>
</evidence>